<keyword evidence="4" id="KW-1185">Reference proteome</keyword>
<dbReference type="AlphaFoldDB" id="A0A7H8R6P0"/>
<dbReference type="InterPro" id="IPR016181">
    <property type="entry name" value="Acyl_CoA_acyltransferase"/>
</dbReference>
<dbReference type="RefSeq" id="XP_035347576.1">
    <property type="nucleotide sequence ID" value="XM_035491683.1"/>
</dbReference>
<sequence length="250" mass="29056">MSSQQTPSNIELREVTTRDVFDRVTDVIWTASHDPYNSHFGALHPTHGFTEADREEDKKAESERKWAEHERNPPSHWIYAVDISTDQVVGCAEWMIYAKNPFPNGPLPIPCRHYPEGSEAAKYVSLFLSQAFYPHMCWMARPHGALMALAVVPGHRNRGIGRMLMQWGHERIDPLGYESFIEGSVLGRWLYERCGYRRLMDIYPNMDVKSPSDEWIRLRHQWKPPVIGLFWRPPRGEFTDSTPHGPWEIT</sequence>
<dbReference type="PANTHER" id="PTHR42791:SF5">
    <property type="entry name" value="HYPOTHETICAL ACETYLTRANSFERASE (EUROFUNG)"/>
    <property type="match status" value="1"/>
</dbReference>
<dbReference type="KEGG" id="trg:TRUGW13939_08549"/>
<dbReference type="InterPro" id="IPR000182">
    <property type="entry name" value="GNAT_dom"/>
</dbReference>
<feature type="domain" description="N-acetyltransferase" evidence="2">
    <location>
        <begin position="26"/>
        <end position="214"/>
    </location>
</feature>
<dbReference type="EMBL" id="CP055901">
    <property type="protein sequence ID" value="QKX61401.1"/>
    <property type="molecule type" value="Genomic_DNA"/>
</dbReference>
<evidence type="ECO:0000313" key="3">
    <source>
        <dbReference type="EMBL" id="QKX61401.1"/>
    </source>
</evidence>
<dbReference type="Gene3D" id="3.40.630.30">
    <property type="match status" value="1"/>
</dbReference>
<proteinExistence type="predicted"/>
<evidence type="ECO:0000313" key="4">
    <source>
        <dbReference type="Proteomes" id="UP000509510"/>
    </source>
</evidence>
<dbReference type="SUPFAM" id="SSF55729">
    <property type="entry name" value="Acyl-CoA N-acyltransferases (Nat)"/>
    <property type="match status" value="1"/>
</dbReference>
<name>A0A7H8R6P0_TALRU</name>
<dbReference type="GeneID" id="55996038"/>
<dbReference type="Proteomes" id="UP000509510">
    <property type="component" value="Chromosome IV"/>
</dbReference>
<dbReference type="InterPro" id="IPR052523">
    <property type="entry name" value="Trichothecene_AcTrans"/>
</dbReference>
<accession>A0A7H8R6P0</accession>
<organism evidence="3 4">
    <name type="scientific">Talaromyces rugulosus</name>
    <name type="common">Penicillium rugulosum</name>
    <dbReference type="NCBI Taxonomy" id="121627"/>
    <lineage>
        <taxon>Eukaryota</taxon>
        <taxon>Fungi</taxon>
        <taxon>Dikarya</taxon>
        <taxon>Ascomycota</taxon>
        <taxon>Pezizomycotina</taxon>
        <taxon>Eurotiomycetes</taxon>
        <taxon>Eurotiomycetidae</taxon>
        <taxon>Eurotiales</taxon>
        <taxon>Trichocomaceae</taxon>
        <taxon>Talaromyces</taxon>
        <taxon>Talaromyces sect. Islandici</taxon>
    </lineage>
</organism>
<dbReference type="PANTHER" id="PTHR42791">
    <property type="entry name" value="GNAT FAMILY ACETYLTRANSFERASE"/>
    <property type="match status" value="1"/>
</dbReference>
<gene>
    <name evidence="3" type="ORF">TRUGW13939_08549</name>
</gene>
<dbReference type="OrthoDB" id="410198at2759"/>
<protein>
    <recommendedName>
        <fullName evidence="2">N-acetyltransferase domain-containing protein</fullName>
    </recommendedName>
</protein>
<dbReference type="PROSITE" id="PS51186">
    <property type="entry name" value="GNAT"/>
    <property type="match status" value="1"/>
</dbReference>
<reference evidence="4" key="1">
    <citation type="submission" date="2020-06" db="EMBL/GenBank/DDBJ databases">
        <title>A chromosome-scale genome assembly of Talaromyces rugulosus W13939.</title>
        <authorList>
            <person name="Wang B."/>
            <person name="Guo L."/>
            <person name="Ye K."/>
            <person name="Wang L."/>
        </authorList>
    </citation>
    <scope>NUCLEOTIDE SEQUENCE [LARGE SCALE GENOMIC DNA]</scope>
    <source>
        <strain evidence="4">W13939</strain>
    </source>
</reference>
<feature type="region of interest" description="Disordered" evidence="1">
    <location>
        <begin position="44"/>
        <end position="69"/>
    </location>
</feature>
<feature type="compositionally biased region" description="Basic and acidic residues" evidence="1">
    <location>
        <begin position="50"/>
        <end position="69"/>
    </location>
</feature>
<dbReference type="CDD" id="cd04301">
    <property type="entry name" value="NAT_SF"/>
    <property type="match status" value="1"/>
</dbReference>
<evidence type="ECO:0000256" key="1">
    <source>
        <dbReference type="SAM" id="MobiDB-lite"/>
    </source>
</evidence>
<dbReference type="Pfam" id="PF00583">
    <property type="entry name" value="Acetyltransf_1"/>
    <property type="match status" value="1"/>
</dbReference>
<dbReference type="GO" id="GO:0016747">
    <property type="term" value="F:acyltransferase activity, transferring groups other than amino-acyl groups"/>
    <property type="evidence" value="ECO:0007669"/>
    <property type="project" value="InterPro"/>
</dbReference>
<evidence type="ECO:0000259" key="2">
    <source>
        <dbReference type="PROSITE" id="PS51186"/>
    </source>
</evidence>